<organism evidence="1 2">
    <name type="scientific">Pelagicoccus albus</name>
    <dbReference type="NCBI Taxonomy" id="415222"/>
    <lineage>
        <taxon>Bacteria</taxon>
        <taxon>Pseudomonadati</taxon>
        <taxon>Verrucomicrobiota</taxon>
        <taxon>Opitutia</taxon>
        <taxon>Puniceicoccales</taxon>
        <taxon>Pelagicoccaceae</taxon>
        <taxon>Pelagicoccus</taxon>
    </lineage>
</organism>
<evidence type="ECO:0000313" key="1">
    <source>
        <dbReference type="EMBL" id="MBC2604737.1"/>
    </source>
</evidence>
<dbReference type="AlphaFoldDB" id="A0A7X1B363"/>
<accession>A0A7X1B363</accession>
<sequence>MPSIHRSIVRIVGTLILWLPAGLAEAQEQDQETIPLIASQTEAVPEKTRRPFQRRLMRDDITVRIKNLRLDSGGKIRLVYGVPNGAKEVPAVVVMDVEANRLANSSNLNLHGATKSQNRDYRHIAYLFRSPFGSHMLGSGFAVAYVVADDLETLRSARTNDWIGIFNRVRDLKPVTPDNVFLFSTREYANLSLYLSSKYRFSGLILEEPSYLLFSSRSYESVLEKCKTLDSREIWNRTDPTREFVYEKVLERISSPIMLIRNPQSRAYHLNEKTLIPKLEQVRAFYETAEIMGPGRALTVFGGNPDSGILEISPEVAYHQNTVNEWVDTIIHYMRMNSSVDPVALRDPSELSRTKSLPGRN</sequence>
<dbReference type="RefSeq" id="WP_185658625.1">
    <property type="nucleotide sequence ID" value="NZ_CAWPOO010000001.1"/>
</dbReference>
<proteinExistence type="predicted"/>
<dbReference type="EMBL" id="JACHVC010000001">
    <property type="protein sequence ID" value="MBC2604737.1"/>
    <property type="molecule type" value="Genomic_DNA"/>
</dbReference>
<keyword evidence="2" id="KW-1185">Reference proteome</keyword>
<dbReference type="Proteomes" id="UP000526501">
    <property type="component" value="Unassembled WGS sequence"/>
</dbReference>
<name>A0A7X1B363_9BACT</name>
<protein>
    <submittedName>
        <fullName evidence="1">Uncharacterized protein</fullName>
    </submittedName>
</protein>
<evidence type="ECO:0000313" key="2">
    <source>
        <dbReference type="Proteomes" id="UP000526501"/>
    </source>
</evidence>
<reference evidence="1 2" key="1">
    <citation type="submission" date="2020-07" db="EMBL/GenBank/DDBJ databases">
        <authorList>
            <person name="Feng X."/>
        </authorList>
    </citation>
    <scope>NUCLEOTIDE SEQUENCE [LARGE SCALE GENOMIC DNA]</scope>
    <source>
        <strain evidence="1 2">JCM23202</strain>
    </source>
</reference>
<gene>
    <name evidence="1" type="ORF">H5P27_01570</name>
</gene>
<comment type="caution">
    <text evidence="1">The sequence shown here is derived from an EMBL/GenBank/DDBJ whole genome shotgun (WGS) entry which is preliminary data.</text>
</comment>